<feature type="domain" description="Kri1-like C-terminal" evidence="3">
    <location>
        <begin position="79"/>
        <end position="153"/>
    </location>
</feature>
<dbReference type="GO" id="GO:0000447">
    <property type="term" value="P:endonucleolytic cleavage in ITS1 to separate SSU-rRNA from 5.8S rRNA and LSU-rRNA from tricistronic rRNA transcript (SSU-rRNA, 5.8S rRNA, LSU-rRNA)"/>
    <property type="evidence" value="ECO:0007669"/>
    <property type="project" value="TreeGrafter"/>
</dbReference>
<feature type="compositionally biased region" description="Basic residues" evidence="2">
    <location>
        <begin position="217"/>
        <end position="228"/>
    </location>
</feature>
<feature type="region of interest" description="Disordered" evidence="2">
    <location>
        <begin position="158"/>
        <end position="228"/>
    </location>
</feature>
<accession>A0A4U6V761</accession>
<dbReference type="AlphaFoldDB" id="A0A4U6V761"/>
<evidence type="ECO:0000313" key="5">
    <source>
        <dbReference type="Proteomes" id="UP000298652"/>
    </source>
</evidence>
<keyword evidence="5" id="KW-1185">Reference proteome</keyword>
<evidence type="ECO:0000313" key="4">
    <source>
        <dbReference type="EMBL" id="TKW24252.1"/>
    </source>
</evidence>
<comment type="similarity">
    <text evidence="1">Belongs to the KRI1 family.</text>
</comment>
<evidence type="ECO:0000256" key="1">
    <source>
        <dbReference type="ARBA" id="ARBA00007473"/>
    </source>
</evidence>
<protein>
    <recommendedName>
        <fullName evidence="3">Kri1-like C-terminal domain-containing protein</fullName>
    </recommendedName>
</protein>
<dbReference type="Proteomes" id="UP000298652">
    <property type="component" value="Chromosome 3"/>
</dbReference>
<feature type="compositionally biased region" description="Acidic residues" evidence="2">
    <location>
        <begin position="10"/>
        <end position="26"/>
    </location>
</feature>
<sequence>MQEMFGDSYYEADDVDPEFGSGEEMDLEKADSGKEDNFLELPKGWSWTTGQSKDDQSTATDGEATKGRISLKDKVELGKEMKEYYKLDHEDTIGDLKTRFKYKKVNPNSFGLSACEILASDDKDLNQYVPMKKLAPYRESEWKVTCHKKFSKDLILGVQKQEGKEDKSSKKPGSVEGPSSSEPDNDKPMDEQEETDAKRKSTRSGRRKRRNGDLKMSTKRKKGVRNNKSRNVPRAIELCIESLVYIIKGIFASSFMHLSLGGLKSWSSLISSGLGTASWCHPTLNICL</sequence>
<dbReference type="GO" id="GO:0030686">
    <property type="term" value="C:90S preribosome"/>
    <property type="evidence" value="ECO:0007669"/>
    <property type="project" value="TreeGrafter"/>
</dbReference>
<proteinExistence type="inferred from homology"/>
<dbReference type="GO" id="GO:0005730">
    <property type="term" value="C:nucleolus"/>
    <property type="evidence" value="ECO:0007669"/>
    <property type="project" value="TreeGrafter"/>
</dbReference>
<dbReference type="EMBL" id="CM016554">
    <property type="protein sequence ID" value="TKW24252.1"/>
    <property type="molecule type" value="Genomic_DNA"/>
</dbReference>
<dbReference type="Pfam" id="PF12936">
    <property type="entry name" value="Kri1_C"/>
    <property type="match status" value="1"/>
</dbReference>
<dbReference type="InterPro" id="IPR018034">
    <property type="entry name" value="Kri1"/>
</dbReference>
<feature type="compositionally biased region" description="Basic and acidic residues" evidence="2">
    <location>
        <begin position="27"/>
        <end position="37"/>
    </location>
</feature>
<feature type="compositionally biased region" description="Basic residues" evidence="2">
    <location>
        <begin position="200"/>
        <end position="210"/>
    </location>
</feature>
<evidence type="ECO:0000259" key="3">
    <source>
        <dbReference type="Pfam" id="PF12936"/>
    </source>
</evidence>
<dbReference type="PANTHER" id="PTHR14490">
    <property type="entry name" value="ZINC FINGER, ZZ TYPE"/>
    <property type="match status" value="1"/>
</dbReference>
<feature type="compositionally biased region" description="Low complexity" evidence="2">
    <location>
        <begin position="171"/>
        <end position="182"/>
    </location>
</feature>
<evidence type="ECO:0000256" key="2">
    <source>
        <dbReference type="SAM" id="MobiDB-lite"/>
    </source>
</evidence>
<dbReference type="InterPro" id="IPR024626">
    <property type="entry name" value="Kri1-like_C"/>
</dbReference>
<reference evidence="4" key="1">
    <citation type="submission" date="2019-03" db="EMBL/GenBank/DDBJ databases">
        <title>WGS assembly of Setaria viridis.</title>
        <authorList>
            <person name="Huang P."/>
            <person name="Jenkins J."/>
            <person name="Grimwood J."/>
            <person name="Barry K."/>
            <person name="Healey A."/>
            <person name="Mamidi S."/>
            <person name="Sreedasyam A."/>
            <person name="Shu S."/>
            <person name="Feldman M."/>
            <person name="Wu J."/>
            <person name="Yu Y."/>
            <person name="Chen C."/>
            <person name="Johnson J."/>
            <person name="Rokhsar D."/>
            <person name="Baxter I."/>
            <person name="Schmutz J."/>
            <person name="Brutnell T."/>
            <person name="Kellogg E."/>
        </authorList>
    </citation>
    <scope>NUCLEOTIDE SEQUENCE [LARGE SCALE GENOMIC DNA]</scope>
</reference>
<gene>
    <name evidence="4" type="ORF">SEVIR_3G040650v2</name>
</gene>
<name>A0A4U6V761_SETVI</name>
<organism evidence="4 5">
    <name type="scientific">Setaria viridis</name>
    <name type="common">Green bristlegrass</name>
    <name type="synonym">Setaria italica subsp. viridis</name>
    <dbReference type="NCBI Taxonomy" id="4556"/>
    <lineage>
        <taxon>Eukaryota</taxon>
        <taxon>Viridiplantae</taxon>
        <taxon>Streptophyta</taxon>
        <taxon>Embryophyta</taxon>
        <taxon>Tracheophyta</taxon>
        <taxon>Spermatophyta</taxon>
        <taxon>Magnoliopsida</taxon>
        <taxon>Liliopsida</taxon>
        <taxon>Poales</taxon>
        <taxon>Poaceae</taxon>
        <taxon>PACMAD clade</taxon>
        <taxon>Panicoideae</taxon>
        <taxon>Panicodae</taxon>
        <taxon>Paniceae</taxon>
        <taxon>Cenchrinae</taxon>
        <taxon>Setaria</taxon>
    </lineage>
</organism>
<dbReference type="PANTHER" id="PTHR14490:SF5">
    <property type="entry name" value="PROTEIN KRI1 HOMOLOG"/>
    <property type="match status" value="1"/>
</dbReference>
<feature type="region of interest" description="Disordered" evidence="2">
    <location>
        <begin position="1"/>
        <end position="66"/>
    </location>
</feature>
<dbReference type="Gramene" id="TKW24252">
    <property type="protein sequence ID" value="TKW24252"/>
    <property type="gene ID" value="SEVIR_3G040650v2"/>
</dbReference>
<feature type="compositionally biased region" description="Basic and acidic residues" evidence="2">
    <location>
        <begin position="184"/>
        <end position="199"/>
    </location>
</feature>